<dbReference type="EMBL" id="CP146022">
    <property type="protein sequence ID" value="WWQ69073.1"/>
    <property type="molecule type" value="Genomic_DNA"/>
</dbReference>
<gene>
    <name evidence="1" type="ORF">V2W30_20585</name>
</gene>
<keyword evidence="1" id="KW-0378">Hydrolase</keyword>
<keyword evidence="1" id="KW-0255">Endonuclease</keyword>
<proteinExistence type="predicted"/>
<organism evidence="1 2">
    <name type="scientific">Streptomyces citrinus</name>
    <dbReference type="NCBI Taxonomy" id="3118173"/>
    <lineage>
        <taxon>Bacteria</taxon>
        <taxon>Bacillati</taxon>
        <taxon>Actinomycetota</taxon>
        <taxon>Actinomycetes</taxon>
        <taxon>Kitasatosporales</taxon>
        <taxon>Streptomycetaceae</taxon>
        <taxon>Streptomyces</taxon>
    </lineage>
</organism>
<protein>
    <submittedName>
        <fullName evidence="1">Endonuclease/exonuclease/phosphatase family protein</fullName>
    </submittedName>
</protein>
<reference evidence="1" key="1">
    <citation type="journal article" date="2025" name="Int. J. Syst. Evol. Microbiol.">
        <title>Streptomyces citrinus sp. nov., with yellow diffusible pigment.</title>
        <authorList>
            <person name="He Y."/>
            <person name="Yang E."/>
            <person name="Xu J."/>
            <person name="Sun Y."/>
            <person name="Sun L."/>
        </authorList>
    </citation>
    <scope>NUCLEOTIDE SEQUENCE</scope>
    <source>
        <strain evidence="1">Q6</strain>
    </source>
</reference>
<sequence>MEGRRATRRRVSRAGAWAAGLLLAGVSAVVGCRLADTDGFTPVPQLLAFLPWLVAPAAAALLIALLARWRTGLVWGAVALGALAWCVQPYGTDDEASGPPVSGVRVLASNVQFGRGTDALIDAITAHEPGLVFVEECDYGCQDALGRDSLETAYPYRRAVRAGGSEGSTILSKFPLKAAPGVTGTMGMPGATADVLGHPVRLQLAHPMPPLPRQVGVWRRELGRLADAAGAADGPAIMAGDFNATQDHAAFRRILDAGSLRDASRLTGDSRRASWPSTAPRQLGTQIDHVLVSAEFSVQDVRFLTLADTDHRAVLVDLTLHRTP</sequence>
<evidence type="ECO:0000313" key="1">
    <source>
        <dbReference type="EMBL" id="WWQ69073.1"/>
    </source>
</evidence>
<dbReference type="Proteomes" id="UP001432251">
    <property type="component" value="Chromosome"/>
</dbReference>
<name>A0ACD5ATW8_9ACTN</name>
<keyword evidence="2" id="KW-1185">Reference proteome</keyword>
<keyword evidence="1" id="KW-0540">Nuclease</keyword>
<evidence type="ECO:0000313" key="2">
    <source>
        <dbReference type="Proteomes" id="UP001432251"/>
    </source>
</evidence>
<accession>A0ACD5ATW8</accession>